<name>A0A975M2C4_9MICC</name>
<dbReference type="Gene3D" id="1.10.1780.10">
    <property type="entry name" value="Clp, N-terminal domain"/>
    <property type="match status" value="2"/>
</dbReference>
<evidence type="ECO:0000313" key="4">
    <source>
        <dbReference type="EMBL" id="QWC08668.1"/>
    </source>
</evidence>
<dbReference type="InterPro" id="IPR004176">
    <property type="entry name" value="Clp_R_N"/>
</dbReference>
<reference evidence="4 5" key="1">
    <citation type="submission" date="2021-05" db="EMBL/GenBank/DDBJ databases">
        <title>Novel species in genus Arthrobacter.</title>
        <authorList>
            <person name="Zhang G."/>
        </authorList>
    </citation>
    <scope>NUCLEOTIDE SEQUENCE [LARGE SCALE GENOMIC DNA]</scope>
    <source>
        <strain evidence="5">zg-ZUI227</strain>
    </source>
</reference>
<dbReference type="Proteomes" id="UP000676885">
    <property type="component" value="Chromosome"/>
</dbReference>
<sequence length="184" mass="19473">MFERFTPGARDVVIGAQEQARALGAREITAEHLLLGILAGRDNPATLALHQLGIERDTVEQRTRGLGSADAQALEAIGVDLDAIRERVEASFGPGALDRTPRRRSRFPGRRSAGHIPFTSSAKGALEQALRQAIALNDKTIGAEHILLGLMAEESGLAARTLASLGADAAQVRAAVLRERGNAA</sequence>
<organism evidence="4 5">
    <name type="scientific">Arthrobacter jiangjiafuii</name>
    <dbReference type="NCBI Taxonomy" id="2817475"/>
    <lineage>
        <taxon>Bacteria</taxon>
        <taxon>Bacillati</taxon>
        <taxon>Actinomycetota</taxon>
        <taxon>Actinomycetes</taxon>
        <taxon>Micrococcales</taxon>
        <taxon>Micrococcaceae</taxon>
        <taxon>Arthrobacter</taxon>
    </lineage>
</organism>
<feature type="region of interest" description="Disordered" evidence="2">
    <location>
        <begin position="94"/>
        <end position="114"/>
    </location>
</feature>
<dbReference type="Pfam" id="PF02861">
    <property type="entry name" value="Clp_N"/>
    <property type="match status" value="2"/>
</dbReference>
<dbReference type="PANTHER" id="PTHR47016">
    <property type="entry name" value="ATP-DEPENDENT CLP PROTEASE ATP-BINDING SUBUNIT CLPT1, CHLOROPLASTIC"/>
    <property type="match status" value="1"/>
</dbReference>
<evidence type="ECO:0000256" key="2">
    <source>
        <dbReference type="SAM" id="MobiDB-lite"/>
    </source>
</evidence>
<dbReference type="EMBL" id="CP076022">
    <property type="protein sequence ID" value="QWC08668.1"/>
    <property type="molecule type" value="Genomic_DNA"/>
</dbReference>
<feature type="compositionally biased region" description="Basic residues" evidence="2">
    <location>
        <begin position="101"/>
        <end position="113"/>
    </location>
</feature>
<proteinExistence type="predicted"/>
<dbReference type="KEGG" id="ajg:KKR91_08845"/>
<protein>
    <recommendedName>
        <fullName evidence="3">Clp R domain-containing protein</fullName>
    </recommendedName>
</protein>
<keyword evidence="1" id="KW-0677">Repeat</keyword>
<accession>A0A975M2C4</accession>
<dbReference type="SUPFAM" id="SSF81923">
    <property type="entry name" value="Double Clp-N motif"/>
    <property type="match status" value="2"/>
</dbReference>
<keyword evidence="5" id="KW-1185">Reference proteome</keyword>
<evidence type="ECO:0000259" key="3">
    <source>
        <dbReference type="PROSITE" id="PS51903"/>
    </source>
</evidence>
<dbReference type="AlphaFoldDB" id="A0A975M2C4"/>
<dbReference type="RefSeq" id="WP_210228758.1">
    <property type="nucleotide sequence ID" value="NZ_CP076022.1"/>
</dbReference>
<dbReference type="PROSITE" id="PS51903">
    <property type="entry name" value="CLP_R"/>
    <property type="match status" value="1"/>
</dbReference>
<evidence type="ECO:0000313" key="5">
    <source>
        <dbReference type="Proteomes" id="UP000676885"/>
    </source>
</evidence>
<dbReference type="InterPro" id="IPR044217">
    <property type="entry name" value="CLPT1/2"/>
</dbReference>
<evidence type="ECO:0000256" key="1">
    <source>
        <dbReference type="PROSITE-ProRule" id="PRU01251"/>
    </source>
</evidence>
<gene>
    <name evidence="4" type="ORF">KKR91_08845</name>
</gene>
<dbReference type="InterPro" id="IPR036628">
    <property type="entry name" value="Clp_N_dom_sf"/>
</dbReference>
<dbReference type="PANTHER" id="PTHR47016:SF5">
    <property type="entry name" value="CLP DOMAIN SUPERFAMILY PROTEIN"/>
    <property type="match status" value="1"/>
</dbReference>
<feature type="domain" description="Clp R" evidence="3">
    <location>
        <begin position="2"/>
        <end position="182"/>
    </location>
</feature>